<proteinExistence type="predicted"/>
<dbReference type="OrthoDB" id="5967017at2759"/>
<accession>A0A815R6T5</accession>
<protein>
    <submittedName>
        <fullName evidence="1">Uncharacterized protein</fullName>
    </submittedName>
</protein>
<dbReference type="Proteomes" id="UP000663829">
    <property type="component" value="Unassembled WGS sequence"/>
</dbReference>
<dbReference type="Proteomes" id="UP000681722">
    <property type="component" value="Unassembled WGS sequence"/>
</dbReference>
<name>A0A815R6T5_9BILA</name>
<reference evidence="1" key="1">
    <citation type="submission" date="2021-02" db="EMBL/GenBank/DDBJ databases">
        <authorList>
            <person name="Nowell W R."/>
        </authorList>
    </citation>
    <scope>NUCLEOTIDE SEQUENCE</scope>
</reference>
<comment type="caution">
    <text evidence="1">The sequence shown here is derived from an EMBL/GenBank/DDBJ whole genome shotgun (WGS) entry which is preliminary data.</text>
</comment>
<evidence type="ECO:0000313" key="3">
    <source>
        <dbReference type="Proteomes" id="UP000663829"/>
    </source>
</evidence>
<gene>
    <name evidence="1" type="ORF">GPM918_LOCUS35493</name>
    <name evidence="2" type="ORF">SRO942_LOCUS36209</name>
</gene>
<dbReference type="AlphaFoldDB" id="A0A815R6T5"/>
<keyword evidence="3" id="KW-1185">Reference proteome</keyword>
<organism evidence="1 3">
    <name type="scientific">Didymodactylos carnosus</name>
    <dbReference type="NCBI Taxonomy" id="1234261"/>
    <lineage>
        <taxon>Eukaryota</taxon>
        <taxon>Metazoa</taxon>
        <taxon>Spiralia</taxon>
        <taxon>Gnathifera</taxon>
        <taxon>Rotifera</taxon>
        <taxon>Eurotatoria</taxon>
        <taxon>Bdelloidea</taxon>
        <taxon>Philodinida</taxon>
        <taxon>Philodinidae</taxon>
        <taxon>Didymodactylos</taxon>
    </lineage>
</organism>
<sequence>MQSISLADPLPTKVENSNADILLGNEYYGQFTIPERIKTDKQFGFLKQDDNLSSQVDLKEWWSLDTICIKDKIDCPDEEVALKQFNETIQFQDQRYFGQLPWRNEKIDLPNKK</sequence>
<dbReference type="EMBL" id="CAJOBC010086057">
    <property type="protein sequence ID" value="CAF4339252.1"/>
    <property type="molecule type" value="Genomic_DNA"/>
</dbReference>
<evidence type="ECO:0000313" key="1">
    <source>
        <dbReference type="EMBL" id="CAF1471835.1"/>
    </source>
</evidence>
<dbReference type="EMBL" id="CAJNOQ010020591">
    <property type="protein sequence ID" value="CAF1471835.1"/>
    <property type="molecule type" value="Genomic_DNA"/>
</dbReference>
<evidence type="ECO:0000313" key="2">
    <source>
        <dbReference type="EMBL" id="CAF4339252.1"/>
    </source>
</evidence>